<dbReference type="AlphaFoldDB" id="A0AAE1EZ51"/>
<sequence length="151" mass="16894">MRPTLTNDVLEEGITTDSLPAEHRSLDDLPMEHRSLDDLQPQHRSLDMLGNNLSSLFSQGLDLVGVGRTVVLVVSVLLMYDLLVYLLAPTSSRKRLLMTPWLMQILSGAWDNLGQRGSFARSLDDTVGPVLHSLATTAAKYEHNWERSRLL</sequence>
<gene>
    <name evidence="2" type="ORF">Pcinc_030058</name>
</gene>
<feature type="transmembrane region" description="Helical" evidence="1">
    <location>
        <begin position="66"/>
        <end position="88"/>
    </location>
</feature>
<reference evidence="2" key="1">
    <citation type="submission" date="2023-10" db="EMBL/GenBank/DDBJ databases">
        <title>Genome assemblies of two species of porcelain crab, Petrolisthes cinctipes and Petrolisthes manimaculis (Anomura: Porcellanidae).</title>
        <authorList>
            <person name="Angst P."/>
        </authorList>
    </citation>
    <scope>NUCLEOTIDE SEQUENCE</scope>
    <source>
        <strain evidence="2">PB745_01</strain>
        <tissue evidence="2">Gill</tissue>
    </source>
</reference>
<evidence type="ECO:0000313" key="3">
    <source>
        <dbReference type="Proteomes" id="UP001286313"/>
    </source>
</evidence>
<organism evidence="2 3">
    <name type="scientific">Petrolisthes cinctipes</name>
    <name type="common">Flat porcelain crab</name>
    <dbReference type="NCBI Taxonomy" id="88211"/>
    <lineage>
        <taxon>Eukaryota</taxon>
        <taxon>Metazoa</taxon>
        <taxon>Ecdysozoa</taxon>
        <taxon>Arthropoda</taxon>
        <taxon>Crustacea</taxon>
        <taxon>Multicrustacea</taxon>
        <taxon>Malacostraca</taxon>
        <taxon>Eumalacostraca</taxon>
        <taxon>Eucarida</taxon>
        <taxon>Decapoda</taxon>
        <taxon>Pleocyemata</taxon>
        <taxon>Anomura</taxon>
        <taxon>Galatheoidea</taxon>
        <taxon>Porcellanidae</taxon>
        <taxon>Petrolisthes</taxon>
    </lineage>
</organism>
<keyword evidence="1" id="KW-0812">Transmembrane</keyword>
<protein>
    <submittedName>
        <fullName evidence="2">Uncharacterized protein</fullName>
    </submittedName>
</protein>
<evidence type="ECO:0000313" key="2">
    <source>
        <dbReference type="EMBL" id="KAK3864238.1"/>
    </source>
</evidence>
<proteinExistence type="predicted"/>
<dbReference type="Proteomes" id="UP001286313">
    <property type="component" value="Unassembled WGS sequence"/>
</dbReference>
<evidence type="ECO:0000256" key="1">
    <source>
        <dbReference type="SAM" id="Phobius"/>
    </source>
</evidence>
<comment type="caution">
    <text evidence="2">The sequence shown here is derived from an EMBL/GenBank/DDBJ whole genome shotgun (WGS) entry which is preliminary data.</text>
</comment>
<name>A0AAE1EZ51_PETCI</name>
<keyword evidence="1" id="KW-0472">Membrane</keyword>
<keyword evidence="3" id="KW-1185">Reference proteome</keyword>
<accession>A0AAE1EZ51</accession>
<keyword evidence="1" id="KW-1133">Transmembrane helix</keyword>
<dbReference type="EMBL" id="JAWQEG010003836">
    <property type="protein sequence ID" value="KAK3864238.1"/>
    <property type="molecule type" value="Genomic_DNA"/>
</dbReference>